<gene>
    <name evidence="2" type="ORF">HNQ58_002292</name>
</gene>
<evidence type="ECO:0000259" key="1">
    <source>
        <dbReference type="Pfam" id="PF00156"/>
    </source>
</evidence>
<proteinExistence type="predicted"/>
<organism evidence="2 3">
    <name type="scientific">Rehaibacterium terrae</name>
    <dbReference type="NCBI Taxonomy" id="1341696"/>
    <lineage>
        <taxon>Bacteria</taxon>
        <taxon>Pseudomonadati</taxon>
        <taxon>Pseudomonadota</taxon>
        <taxon>Gammaproteobacteria</taxon>
        <taxon>Lysobacterales</taxon>
        <taxon>Lysobacteraceae</taxon>
        <taxon>Rehaibacterium</taxon>
    </lineage>
</organism>
<dbReference type="SUPFAM" id="SSF53271">
    <property type="entry name" value="PRTase-like"/>
    <property type="match status" value="1"/>
</dbReference>
<dbReference type="Gene3D" id="3.40.50.2020">
    <property type="match status" value="1"/>
</dbReference>
<dbReference type="PANTHER" id="PTHR11608">
    <property type="entry name" value="BIFUNCTIONAL PROTEIN PYRR"/>
    <property type="match status" value="1"/>
</dbReference>
<protein>
    <submittedName>
        <fullName evidence="2">Pyrimidine operon attenuation protein/uracil phosphoribosyltransferase</fullName>
        <ecNumber evidence="2">2.4.2.9</ecNumber>
    </submittedName>
</protein>
<accession>A0A7W7Y1H3</accession>
<reference evidence="2 3" key="1">
    <citation type="submission" date="2020-08" db="EMBL/GenBank/DDBJ databases">
        <title>Genomic Encyclopedia of Type Strains, Phase IV (KMG-IV): sequencing the most valuable type-strain genomes for metagenomic binning, comparative biology and taxonomic classification.</title>
        <authorList>
            <person name="Goeker M."/>
        </authorList>
    </citation>
    <scope>NUCLEOTIDE SEQUENCE [LARGE SCALE GENOMIC DNA]</scope>
    <source>
        <strain evidence="2 3">DSM 25897</strain>
    </source>
</reference>
<feature type="domain" description="Phosphoribosyltransferase" evidence="1">
    <location>
        <begin position="17"/>
        <end position="156"/>
    </location>
</feature>
<dbReference type="RefSeq" id="WP_183949043.1">
    <property type="nucleotide sequence ID" value="NZ_JACHHX010000018.1"/>
</dbReference>
<dbReference type="Pfam" id="PF00156">
    <property type="entry name" value="Pribosyltran"/>
    <property type="match status" value="1"/>
</dbReference>
<dbReference type="InterPro" id="IPR050137">
    <property type="entry name" value="PyrR_bifunctional"/>
</dbReference>
<dbReference type="InterPro" id="IPR029057">
    <property type="entry name" value="PRTase-like"/>
</dbReference>
<keyword evidence="2" id="KW-0328">Glycosyltransferase</keyword>
<dbReference type="GO" id="GO:0004845">
    <property type="term" value="F:uracil phosphoribosyltransferase activity"/>
    <property type="evidence" value="ECO:0007669"/>
    <property type="project" value="UniProtKB-EC"/>
</dbReference>
<dbReference type="EMBL" id="JACHHX010000018">
    <property type="protein sequence ID" value="MBB5016377.1"/>
    <property type="molecule type" value="Genomic_DNA"/>
</dbReference>
<dbReference type="Proteomes" id="UP000519004">
    <property type="component" value="Unassembled WGS sequence"/>
</dbReference>
<evidence type="ECO:0000313" key="3">
    <source>
        <dbReference type="Proteomes" id="UP000519004"/>
    </source>
</evidence>
<keyword evidence="3" id="KW-1185">Reference proteome</keyword>
<keyword evidence="2" id="KW-0808">Transferase</keyword>
<evidence type="ECO:0000313" key="2">
    <source>
        <dbReference type="EMBL" id="MBB5016377.1"/>
    </source>
</evidence>
<dbReference type="InterPro" id="IPR000836">
    <property type="entry name" value="PRTase_dom"/>
</dbReference>
<dbReference type="PANTHER" id="PTHR11608:SF0">
    <property type="entry name" value="BIFUNCTIONAL PROTEIN PYRR"/>
    <property type="match status" value="1"/>
</dbReference>
<dbReference type="AlphaFoldDB" id="A0A7W7Y1H3"/>
<dbReference type="EC" id="2.4.2.9" evidence="2"/>
<dbReference type="CDD" id="cd06223">
    <property type="entry name" value="PRTases_typeI"/>
    <property type="match status" value="1"/>
</dbReference>
<comment type="caution">
    <text evidence="2">The sequence shown here is derived from an EMBL/GenBank/DDBJ whole genome shotgun (WGS) entry which is preliminary data.</text>
</comment>
<name>A0A7W7Y1H3_9GAMM</name>
<sequence length="184" mass="20435">MTQSRFRLYDAAGVDVLIEGMARQAYGLLAGRPLTLVGVLRRGAPLAERLAQRLHALDPALDIQRTDLHVKRYSDDLRLLHPETRLDATPEQAAADFSGRVLLVVDDVLYQGHSLMRVFEYLRGRHAEAVYAAVLVDREAARWPVRAQVVGATLRIAPDDVIECSVPPFEAEWAITLCRQSGAP</sequence>